<dbReference type="Proteomes" id="UP000287352">
    <property type="component" value="Unassembled WGS sequence"/>
</dbReference>
<proteinExistence type="predicted"/>
<keyword evidence="2" id="KW-1185">Reference proteome</keyword>
<evidence type="ECO:0000313" key="2">
    <source>
        <dbReference type="Proteomes" id="UP000287352"/>
    </source>
</evidence>
<name>A0A402A9G9_9CHLR</name>
<sequence length="239" mass="28464">MPTLYSPAFFDLQLRFAQHVARVRGVSVEDAVLHTTNIPLHFLRRPFQLDHPLWQEYWEGLIQAKDGGEWTYRFCERFWGYSDSSPYGCFRYDYREDEQLIRIHFLNDDPLDVGPLSKARMQKRIEELTTMFTDIKRLHPAAQKVKGRSWLYNLEAYRRLFPAEYGKNPKVIEDDLCGLVLWGQFLQRDGQVHDELVTTLLDCSREKQAMKELMECFPYPVLEPECSLDAFYLFYNRWS</sequence>
<gene>
    <name evidence="1" type="ORF">KTT_54600</name>
</gene>
<comment type="caution">
    <text evidence="1">The sequence shown here is derived from an EMBL/GenBank/DDBJ whole genome shotgun (WGS) entry which is preliminary data.</text>
</comment>
<organism evidence="1 2">
    <name type="scientific">Tengunoibacter tsumagoiensis</name>
    <dbReference type="NCBI Taxonomy" id="2014871"/>
    <lineage>
        <taxon>Bacteria</taxon>
        <taxon>Bacillati</taxon>
        <taxon>Chloroflexota</taxon>
        <taxon>Ktedonobacteria</taxon>
        <taxon>Ktedonobacterales</taxon>
        <taxon>Dictyobacteraceae</taxon>
        <taxon>Tengunoibacter</taxon>
    </lineage>
</organism>
<protein>
    <submittedName>
        <fullName evidence="1">Uncharacterized protein</fullName>
    </submittedName>
</protein>
<dbReference type="RefSeq" id="WP_126583034.1">
    <property type="nucleotide sequence ID" value="NZ_BIFR01000002.1"/>
</dbReference>
<dbReference type="OrthoDB" id="9087640at2"/>
<dbReference type="EMBL" id="BIFR01000002">
    <property type="protein sequence ID" value="GCE15601.1"/>
    <property type="molecule type" value="Genomic_DNA"/>
</dbReference>
<dbReference type="AlphaFoldDB" id="A0A402A9G9"/>
<reference evidence="2" key="1">
    <citation type="submission" date="2018-12" db="EMBL/GenBank/DDBJ databases">
        <title>Tengunoibacter tsumagoiensis gen. nov., sp. nov., Dictyobacter kobayashii sp. nov., D. alpinus sp. nov., and D. joshuensis sp. nov. and description of Dictyobacteraceae fam. nov. within the order Ktedonobacterales isolated from Tengu-no-mugimeshi.</title>
        <authorList>
            <person name="Wang C.M."/>
            <person name="Zheng Y."/>
            <person name="Sakai Y."/>
            <person name="Toyoda A."/>
            <person name="Minakuchi Y."/>
            <person name="Abe K."/>
            <person name="Yokota A."/>
            <person name="Yabe S."/>
        </authorList>
    </citation>
    <scope>NUCLEOTIDE SEQUENCE [LARGE SCALE GENOMIC DNA]</scope>
    <source>
        <strain evidence="2">Uno3</strain>
    </source>
</reference>
<accession>A0A402A9G9</accession>
<evidence type="ECO:0000313" key="1">
    <source>
        <dbReference type="EMBL" id="GCE15601.1"/>
    </source>
</evidence>